<feature type="transmembrane region" description="Helical" evidence="5">
    <location>
        <begin position="116"/>
        <end position="135"/>
    </location>
</feature>
<protein>
    <recommendedName>
        <fullName evidence="3">diguanylate cyclase</fullName>
        <ecNumber evidence="3">2.7.7.65</ecNumber>
    </recommendedName>
</protein>
<accession>A0A3M5U650</accession>
<dbReference type="EMBL" id="RBTX01000032">
    <property type="protein sequence ID" value="RMU41409.1"/>
    <property type="molecule type" value="Genomic_DNA"/>
</dbReference>
<feature type="transmembrane region" description="Helical" evidence="5">
    <location>
        <begin position="20"/>
        <end position="37"/>
    </location>
</feature>
<keyword evidence="5" id="KW-1133">Transmembrane helix</keyword>
<dbReference type="NCBIfam" id="TIGR00254">
    <property type="entry name" value="GGDEF"/>
    <property type="match status" value="1"/>
</dbReference>
<gene>
    <name evidence="7" type="ORF">ALP32_100598</name>
</gene>
<dbReference type="EC" id="2.7.7.65" evidence="3"/>
<evidence type="ECO:0000256" key="1">
    <source>
        <dbReference type="ARBA" id="ARBA00001946"/>
    </source>
</evidence>
<dbReference type="GO" id="GO:0052621">
    <property type="term" value="F:diguanylate cyclase activity"/>
    <property type="evidence" value="ECO:0007669"/>
    <property type="project" value="UniProtKB-EC"/>
</dbReference>
<evidence type="ECO:0000256" key="5">
    <source>
        <dbReference type="SAM" id="Phobius"/>
    </source>
</evidence>
<evidence type="ECO:0000313" key="7">
    <source>
        <dbReference type="EMBL" id="RMU41409.1"/>
    </source>
</evidence>
<dbReference type="InterPro" id="IPR000160">
    <property type="entry name" value="GGDEF_dom"/>
</dbReference>
<feature type="domain" description="GGDEF" evidence="6">
    <location>
        <begin position="230"/>
        <end position="362"/>
    </location>
</feature>
<organism evidence="7 8">
    <name type="scientific">Pseudomonas avellanae</name>
    <dbReference type="NCBI Taxonomy" id="46257"/>
    <lineage>
        <taxon>Bacteria</taxon>
        <taxon>Pseudomonadati</taxon>
        <taxon>Pseudomonadota</taxon>
        <taxon>Gammaproteobacteria</taxon>
        <taxon>Pseudomonadales</taxon>
        <taxon>Pseudomonadaceae</taxon>
        <taxon>Pseudomonas</taxon>
    </lineage>
</organism>
<dbReference type="InterPro" id="IPR029787">
    <property type="entry name" value="Nucleotide_cyclase"/>
</dbReference>
<comment type="caution">
    <text evidence="7">The sequence shown here is derived from an EMBL/GenBank/DDBJ whole genome shotgun (WGS) entry which is preliminary data.</text>
</comment>
<evidence type="ECO:0000256" key="3">
    <source>
        <dbReference type="ARBA" id="ARBA00012528"/>
    </source>
</evidence>
<comment type="catalytic activity">
    <reaction evidence="4">
        <text>2 GTP = 3',3'-c-di-GMP + 2 diphosphate</text>
        <dbReference type="Rhea" id="RHEA:24898"/>
        <dbReference type="ChEBI" id="CHEBI:33019"/>
        <dbReference type="ChEBI" id="CHEBI:37565"/>
        <dbReference type="ChEBI" id="CHEBI:58805"/>
        <dbReference type="EC" id="2.7.7.65"/>
    </reaction>
</comment>
<evidence type="ECO:0000256" key="4">
    <source>
        <dbReference type="ARBA" id="ARBA00034247"/>
    </source>
</evidence>
<dbReference type="AlphaFoldDB" id="A0A3M5U650"/>
<dbReference type="InterPro" id="IPR007894">
    <property type="entry name" value="MASE2"/>
</dbReference>
<comment type="subcellular location">
    <subcellularLocation>
        <location evidence="2">Cell inner membrane</location>
    </subcellularLocation>
</comment>
<feature type="transmembrane region" description="Helical" evidence="5">
    <location>
        <begin position="147"/>
        <end position="165"/>
    </location>
</feature>
<reference evidence="7 8" key="1">
    <citation type="submission" date="2018-08" db="EMBL/GenBank/DDBJ databases">
        <title>Recombination of ecologically and evolutionarily significant loci maintains genetic cohesion in the Pseudomonas syringae species complex.</title>
        <authorList>
            <person name="Dillon M."/>
            <person name="Thakur S."/>
            <person name="Almeida R.N.D."/>
            <person name="Weir B.S."/>
            <person name="Guttman D.S."/>
        </authorList>
    </citation>
    <scope>NUCLEOTIDE SEQUENCE [LARGE SCALE GENOMIC DNA]</scope>
    <source>
        <strain evidence="7 8">ICMP 9749</strain>
    </source>
</reference>
<dbReference type="InterPro" id="IPR043128">
    <property type="entry name" value="Rev_trsase/Diguanyl_cyclase"/>
</dbReference>
<dbReference type="Pfam" id="PF00990">
    <property type="entry name" value="GGDEF"/>
    <property type="match status" value="1"/>
</dbReference>
<name>A0A3M5U650_9PSED</name>
<dbReference type="SUPFAM" id="SSF55073">
    <property type="entry name" value="Nucleotide cyclase"/>
    <property type="match status" value="1"/>
</dbReference>
<keyword evidence="5" id="KW-0472">Membrane</keyword>
<dbReference type="InterPro" id="IPR050469">
    <property type="entry name" value="Diguanylate_Cyclase"/>
</dbReference>
<evidence type="ECO:0000313" key="8">
    <source>
        <dbReference type="Proteomes" id="UP000281514"/>
    </source>
</evidence>
<dbReference type="Pfam" id="PF05230">
    <property type="entry name" value="MASE2"/>
    <property type="match status" value="1"/>
</dbReference>
<keyword evidence="5" id="KW-0812">Transmembrane</keyword>
<dbReference type="FunFam" id="3.30.70.270:FF:000001">
    <property type="entry name" value="Diguanylate cyclase domain protein"/>
    <property type="match status" value="1"/>
</dbReference>
<comment type="cofactor">
    <cofactor evidence="1">
        <name>Mg(2+)</name>
        <dbReference type="ChEBI" id="CHEBI:18420"/>
    </cofactor>
</comment>
<evidence type="ECO:0000256" key="2">
    <source>
        <dbReference type="ARBA" id="ARBA00004533"/>
    </source>
</evidence>
<dbReference type="PROSITE" id="PS50887">
    <property type="entry name" value="GGDEF"/>
    <property type="match status" value="1"/>
</dbReference>
<dbReference type="PANTHER" id="PTHR45138">
    <property type="entry name" value="REGULATORY COMPONENTS OF SENSORY TRANSDUCTION SYSTEM"/>
    <property type="match status" value="1"/>
</dbReference>
<sequence>MSTHHHRGLAFAKRIYAPRALGVSVGFITVAVSLYYMNAAHWLWSLALLNSLIWPHIAYQIAKKSPQPYLAEWRNILFDSLMGGFWIGAMGFSAVPSVTVIAMMTMHNMAAAGPRLMLQGFGAQALGVLISLAVLNPVVNLNGNMTQIYACLPVLVIYPIFIGWMNHQVTLKLWEHRNILRKLSRTDSLTGLLNHGAWKDLLDLEFAKSQSQSQNQNQNQNQHQHQHQHQECVIALIDIDHFKIINDTYGHLMGDTVLQNISEALIENLRDSDLIGRCGGDEFCVILPGTSLLQAREILERMRLAIDELTYSLHRDLKASLSVGIAAYSPDLPDASSWLHEADKALYLAKSTGRNRVVSAEDAPPESQIASAGI</sequence>
<feature type="transmembrane region" description="Helical" evidence="5">
    <location>
        <begin position="83"/>
        <end position="104"/>
    </location>
</feature>
<dbReference type="SMART" id="SM00267">
    <property type="entry name" value="GGDEF"/>
    <property type="match status" value="1"/>
</dbReference>
<dbReference type="Gene3D" id="3.30.70.270">
    <property type="match status" value="1"/>
</dbReference>
<dbReference type="GO" id="GO:0005886">
    <property type="term" value="C:plasma membrane"/>
    <property type="evidence" value="ECO:0007669"/>
    <property type="project" value="UniProtKB-SubCell"/>
</dbReference>
<dbReference type="PANTHER" id="PTHR45138:SF9">
    <property type="entry name" value="DIGUANYLATE CYCLASE DGCM-RELATED"/>
    <property type="match status" value="1"/>
</dbReference>
<feature type="transmembrane region" description="Helical" evidence="5">
    <location>
        <begin position="43"/>
        <end position="62"/>
    </location>
</feature>
<dbReference type="RefSeq" id="WP_122349044.1">
    <property type="nucleotide sequence ID" value="NZ_CP091143.1"/>
</dbReference>
<proteinExistence type="predicted"/>
<dbReference type="Proteomes" id="UP000281514">
    <property type="component" value="Unassembled WGS sequence"/>
</dbReference>
<evidence type="ECO:0000259" key="6">
    <source>
        <dbReference type="PROSITE" id="PS50887"/>
    </source>
</evidence>
<dbReference type="CDD" id="cd01949">
    <property type="entry name" value="GGDEF"/>
    <property type="match status" value="1"/>
</dbReference>